<protein>
    <recommendedName>
        <fullName evidence="3">DDE Tnp4 domain-containing protein</fullName>
    </recommendedName>
</protein>
<evidence type="ECO:0008006" key="3">
    <source>
        <dbReference type="Google" id="ProtNLM"/>
    </source>
</evidence>
<dbReference type="EMBL" id="VSWC01000041">
    <property type="protein sequence ID" value="KAA1104264.1"/>
    <property type="molecule type" value="Genomic_DNA"/>
</dbReference>
<comment type="caution">
    <text evidence="1">The sequence shown here is derived from an EMBL/GenBank/DDBJ whole genome shotgun (WGS) entry which is preliminary data.</text>
</comment>
<sequence>MLLADFYWLLDKLRGELRQDLQGRGEPLSVEAQVAVGLYRPGHGASYVKIGQLFNVAKETANKALDLFVNAVLKVLRKQAVGYPPIDRTDEWDEIKASFERYWDEQTHHKQLYGEVPQGHENGKKDQQTNVEYPQVYMWTRRDIIRDYLYTP</sequence>
<dbReference type="Proteomes" id="UP000324748">
    <property type="component" value="Unassembled WGS sequence"/>
</dbReference>
<name>A0A5B0PUE4_PUCGR</name>
<proteinExistence type="predicted"/>
<reference evidence="1 2" key="1">
    <citation type="submission" date="2019-05" db="EMBL/GenBank/DDBJ databases">
        <title>Emergence of the Ug99 lineage of the wheat stem rust pathogen through somatic hybridization.</title>
        <authorList>
            <person name="Li F."/>
            <person name="Upadhyaya N.M."/>
            <person name="Sperschneider J."/>
            <person name="Matny O."/>
            <person name="Nguyen-Phuc H."/>
            <person name="Mago R."/>
            <person name="Raley C."/>
            <person name="Miller M.E."/>
            <person name="Silverstein K.A.T."/>
            <person name="Henningsen E."/>
            <person name="Hirsch C.D."/>
            <person name="Visser B."/>
            <person name="Pretorius Z.A."/>
            <person name="Steffenson B.J."/>
            <person name="Schwessinger B."/>
            <person name="Dodds P.N."/>
            <person name="Figueroa M."/>
        </authorList>
    </citation>
    <scope>NUCLEOTIDE SEQUENCE [LARGE SCALE GENOMIC DNA]</scope>
    <source>
        <strain evidence="1">21-0</strain>
    </source>
</reference>
<organism evidence="1 2">
    <name type="scientific">Puccinia graminis f. sp. tritici</name>
    <dbReference type="NCBI Taxonomy" id="56615"/>
    <lineage>
        <taxon>Eukaryota</taxon>
        <taxon>Fungi</taxon>
        <taxon>Dikarya</taxon>
        <taxon>Basidiomycota</taxon>
        <taxon>Pucciniomycotina</taxon>
        <taxon>Pucciniomycetes</taxon>
        <taxon>Pucciniales</taxon>
        <taxon>Pucciniaceae</taxon>
        <taxon>Puccinia</taxon>
    </lineage>
</organism>
<accession>A0A5B0PUE4</accession>
<gene>
    <name evidence="1" type="ORF">PGT21_017192</name>
</gene>
<keyword evidence="2" id="KW-1185">Reference proteome</keyword>
<dbReference type="OrthoDB" id="2504952at2759"/>
<evidence type="ECO:0000313" key="1">
    <source>
        <dbReference type="EMBL" id="KAA1104264.1"/>
    </source>
</evidence>
<evidence type="ECO:0000313" key="2">
    <source>
        <dbReference type="Proteomes" id="UP000324748"/>
    </source>
</evidence>
<dbReference type="AlphaFoldDB" id="A0A5B0PUE4"/>